<evidence type="ECO:0000313" key="4">
    <source>
        <dbReference type="EMBL" id="QGG51832.1"/>
    </source>
</evidence>
<dbReference type="RefSeq" id="WP_369592891.1">
    <property type="nucleotide sequence ID" value="NZ_CP045835.1"/>
</dbReference>
<dbReference type="InterPro" id="IPR000182">
    <property type="entry name" value="GNAT_dom"/>
</dbReference>
<dbReference type="Pfam" id="PF00583">
    <property type="entry name" value="Acetyltransf_1"/>
    <property type="match status" value="1"/>
</dbReference>
<dbReference type="InterPro" id="IPR051556">
    <property type="entry name" value="N-term/lysine_N-AcTrnsfr"/>
</dbReference>
<sequence length="153" mass="17647">MKIKVATVDEIEQIGILYQELFLEMSILQPTYWKPAKQDVEFIRNTINEKESDILIAEINKHVVGFLLVQETITPSYPCLVQHKYAFITDVIVGKPYQNQGIGSALLLEAKNWAQDRNLDYLELSVLTENTGAISLYEKHGFKDMNHTMRLKF</sequence>
<name>A0ABX6DD82_9BACI</name>
<dbReference type="CDD" id="cd04301">
    <property type="entry name" value="NAT_SF"/>
    <property type="match status" value="1"/>
</dbReference>
<accession>A0ABX6DD82</accession>
<dbReference type="PANTHER" id="PTHR42919">
    <property type="entry name" value="N-ALPHA-ACETYLTRANSFERASE"/>
    <property type="match status" value="1"/>
</dbReference>
<evidence type="ECO:0000313" key="5">
    <source>
        <dbReference type="Proteomes" id="UP000373269"/>
    </source>
</evidence>
<reference evidence="4 5" key="1">
    <citation type="submission" date="2019-11" db="EMBL/GenBank/DDBJ databases">
        <title>Whole Genome Sequencing and Comparative Genomic Analyses of Lysinibacillus pakistanensis LZH-9, a Halotolerant Strain with Excellent COD Removal Capability.</title>
        <authorList>
            <person name="Zhou H."/>
        </authorList>
    </citation>
    <scope>NUCLEOTIDE SEQUENCE [LARGE SCALE GENOMIC DNA]</scope>
    <source>
        <strain evidence="4 5">LZH-9</strain>
    </source>
</reference>
<keyword evidence="5" id="KW-1185">Reference proteome</keyword>
<dbReference type="Gene3D" id="3.40.630.30">
    <property type="match status" value="1"/>
</dbReference>
<gene>
    <name evidence="4" type="ORF">GDS87_13170</name>
</gene>
<proteinExistence type="predicted"/>
<dbReference type="SUPFAM" id="SSF55729">
    <property type="entry name" value="Acyl-CoA N-acyltransferases (Nat)"/>
    <property type="match status" value="1"/>
</dbReference>
<evidence type="ECO:0000256" key="2">
    <source>
        <dbReference type="ARBA" id="ARBA00023315"/>
    </source>
</evidence>
<dbReference type="PROSITE" id="PS51186">
    <property type="entry name" value="GNAT"/>
    <property type="match status" value="1"/>
</dbReference>
<dbReference type="EMBL" id="CP045835">
    <property type="protein sequence ID" value="QGG51832.1"/>
    <property type="molecule type" value="Genomic_DNA"/>
</dbReference>
<dbReference type="InterPro" id="IPR016181">
    <property type="entry name" value="Acyl_CoA_acyltransferase"/>
</dbReference>
<feature type="domain" description="N-acetyltransferase" evidence="3">
    <location>
        <begin position="1"/>
        <end position="153"/>
    </location>
</feature>
<organism evidence="4 5">
    <name type="scientific">Lysinibacillus pakistanensis</name>
    <dbReference type="NCBI Taxonomy" id="759811"/>
    <lineage>
        <taxon>Bacteria</taxon>
        <taxon>Bacillati</taxon>
        <taxon>Bacillota</taxon>
        <taxon>Bacilli</taxon>
        <taxon>Bacillales</taxon>
        <taxon>Bacillaceae</taxon>
        <taxon>Lysinibacillus</taxon>
    </lineage>
</organism>
<dbReference type="Proteomes" id="UP000373269">
    <property type="component" value="Chromosome"/>
</dbReference>
<evidence type="ECO:0000259" key="3">
    <source>
        <dbReference type="PROSITE" id="PS51186"/>
    </source>
</evidence>
<protein>
    <submittedName>
        <fullName evidence="4">GNAT family N-acetyltransferase</fullName>
    </submittedName>
</protein>
<dbReference type="PANTHER" id="PTHR42919:SF8">
    <property type="entry name" value="N-ALPHA-ACETYLTRANSFERASE 50"/>
    <property type="match status" value="1"/>
</dbReference>
<evidence type="ECO:0000256" key="1">
    <source>
        <dbReference type="ARBA" id="ARBA00022679"/>
    </source>
</evidence>
<keyword evidence="1" id="KW-0808">Transferase</keyword>
<keyword evidence="2" id="KW-0012">Acyltransferase</keyword>